<dbReference type="InterPro" id="IPR005935">
    <property type="entry name" value="Mev_decarb"/>
</dbReference>
<keyword evidence="9" id="KW-1185">Reference proteome</keyword>
<keyword evidence="3" id="KW-0067">ATP-binding</keyword>
<dbReference type="InterPro" id="IPR014721">
    <property type="entry name" value="Ribsml_uS5_D2-typ_fold_subgr"/>
</dbReference>
<dbReference type="SUPFAM" id="SSF55060">
    <property type="entry name" value="GHMP Kinase, C-terminal domain"/>
    <property type="match status" value="1"/>
</dbReference>
<sequence length="337" mass="36569">MASRPLYGMKATAKAHPIQGLVKYHGMRNSERRYPYHDSISLCTAPSHTKTTVEFDGSLDGDVFVIDGDRVEGRGAERIQSVVDEVRERATADYAADPVRLESENDFPSNVGLGSSASGFAAAALALAEAADLDYTLPDVSTIARLGSASAARAVTGAYSDLYTGGNDADCRSERLDVADDLEEDVRIVIGLVPAYKETEQAHKEAEESHMFEARMAHVHDQLVEMKDALRAGDFDRVFETAEKDSLSLAATTMTGPAAWVYWQPETLEIFNTVRDLRNHEGIPVYFSTDTGATVYVNTKAEHADEVEAAVAETGVDTMVWKPGGPARVLDDADALF</sequence>
<evidence type="ECO:0000259" key="6">
    <source>
        <dbReference type="Pfam" id="PF18376"/>
    </source>
</evidence>
<dbReference type="InterPro" id="IPR020568">
    <property type="entry name" value="Ribosomal_Su5_D2-typ_SF"/>
</dbReference>
<accession>A0A830FJ46</accession>
<keyword evidence="2" id="KW-0547">Nucleotide-binding</keyword>
<dbReference type="Pfam" id="PF18376">
    <property type="entry name" value="MDD_C"/>
    <property type="match status" value="1"/>
</dbReference>
<dbReference type="PANTHER" id="PTHR10977">
    <property type="entry name" value="DIPHOSPHOMEVALONATE DECARBOXYLASE"/>
    <property type="match status" value="1"/>
</dbReference>
<dbReference type="AlphaFoldDB" id="A0A830FJ46"/>
<dbReference type="Gene3D" id="3.30.70.890">
    <property type="entry name" value="GHMP kinase, C-terminal domain"/>
    <property type="match status" value="1"/>
</dbReference>
<evidence type="ECO:0000256" key="1">
    <source>
        <dbReference type="ARBA" id="ARBA00022516"/>
    </source>
</evidence>
<dbReference type="InterPro" id="IPR049864">
    <property type="entry name" value="MvaD-like"/>
</dbReference>
<evidence type="ECO:0000313" key="9">
    <source>
        <dbReference type="Proteomes" id="UP000607197"/>
    </source>
</evidence>
<dbReference type="NCBIfam" id="NF040704">
    <property type="entry name" value="IPP_alt_MvaD"/>
    <property type="match status" value="1"/>
</dbReference>
<evidence type="ECO:0000313" key="8">
    <source>
        <dbReference type="EMBL" id="GGL60088.1"/>
    </source>
</evidence>
<dbReference type="GO" id="GO:0005524">
    <property type="term" value="F:ATP binding"/>
    <property type="evidence" value="ECO:0007669"/>
    <property type="project" value="UniProtKB-KW"/>
</dbReference>
<evidence type="ECO:0000259" key="7">
    <source>
        <dbReference type="Pfam" id="PF22700"/>
    </source>
</evidence>
<feature type="domain" description="Diphosphomevalonate decarboxylase-like N-terminal" evidence="7">
    <location>
        <begin position="15"/>
        <end position="172"/>
    </location>
</feature>
<organism evidence="8 9">
    <name type="scientific">Halocalculus aciditolerans</name>
    <dbReference type="NCBI Taxonomy" id="1383812"/>
    <lineage>
        <taxon>Archaea</taxon>
        <taxon>Methanobacteriati</taxon>
        <taxon>Methanobacteriota</taxon>
        <taxon>Stenosarchaea group</taxon>
        <taxon>Halobacteria</taxon>
        <taxon>Halobacteriales</taxon>
        <taxon>Halobacteriaceae</taxon>
        <taxon>Halocalculus</taxon>
    </lineage>
</organism>
<dbReference type="Proteomes" id="UP000607197">
    <property type="component" value="Unassembled WGS sequence"/>
</dbReference>
<name>A0A830FJ46_9EURY</name>
<dbReference type="EMBL" id="BMPG01000002">
    <property type="protein sequence ID" value="GGL60088.1"/>
    <property type="molecule type" value="Genomic_DNA"/>
</dbReference>
<evidence type="ECO:0000256" key="5">
    <source>
        <dbReference type="ARBA" id="ARBA00023239"/>
    </source>
</evidence>
<gene>
    <name evidence="8" type="ORF">GCM10009039_17950</name>
</gene>
<reference evidence="8" key="1">
    <citation type="journal article" date="2014" name="Int. J. Syst. Evol. Microbiol.">
        <title>Complete genome sequence of Corynebacterium casei LMG S-19264T (=DSM 44701T), isolated from a smear-ripened cheese.</title>
        <authorList>
            <consortium name="US DOE Joint Genome Institute (JGI-PGF)"/>
            <person name="Walter F."/>
            <person name="Albersmeier A."/>
            <person name="Kalinowski J."/>
            <person name="Ruckert C."/>
        </authorList>
    </citation>
    <scope>NUCLEOTIDE SEQUENCE</scope>
    <source>
        <strain evidence="8">JCM 19596</strain>
    </source>
</reference>
<comment type="caution">
    <text evidence="8">The sequence shown here is derived from an EMBL/GenBank/DDBJ whole genome shotgun (WGS) entry which is preliminary data.</text>
</comment>
<keyword evidence="1" id="KW-0444">Lipid biosynthesis</keyword>
<dbReference type="InterPro" id="IPR053859">
    <property type="entry name" value="MVD-like_N"/>
</dbReference>
<reference evidence="8" key="2">
    <citation type="submission" date="2020-09" db="EMBL/GenBank/DDBJ databases">
        <authorList>
            <person name="Sun Q."/>
            <person name="Ohkuma M."/>
        </authorList>
    </citation>
    <scope>NUCLEOTIDE SEQUENCE</scope>
    <source>
        <strain evidence="8">JCM 19596</strain>
    </source>
</reference>
<protein>
    <submittedName>
        <fullName evidence="8">Diphosphomevalonate decarboxylase</fullName>
    </submittedName>
</protein>
<keyword evidence="5" id="KW-0456">Lyase</keyword>
<dbReference type="PANTHER" id="PTHR10977:SF3">
    <property type="entry name" value="DIPHOSPHOMEVALONATE DECARBOXYLASE"/>
    <property type="match status" value="1"/>
</dbReference>
<evidence type="ECO:0000256" key="3">
    <source>
        <dbReference type="ARBA" id="ARBA00022840"/>
    </source>
</evidence>
<evidence type="ECO:0000256" key="2">
    <source>
        <dbReference type="ARBA" id="ARBA00022741"/>
    </source>
</evidence>
<dbReference type="GO" id="GO:0016831">
    <property type="term" value="F:carboxy-lyase activity"/>
    <property type="evidence" value="ECO:0007669"/>
    <property type="project" value="InterPro"/>
</dbReference>
<dbReference type="Gene3D" id="3.30.230.10">
    <property type="match status" value="1"/>
</dbReference>
<dbReference type="GO" id="GO:0008299">
    <property type="term" value="P:isoprenoid biosynthetic process"/>
    <property type="evidence" value="ECO:0007669"/>
    <property type="project" value="InterPro"/>
</dbReference>
<dbReference type="InterPro" id="IPR041431">
    <property type="entry name" value="Mvd1_C"/>
</dbReference>
<dbReference type="InterPro" id="IPR036554">
    <property type="entry name" value="GHMP_kinase_C_sf"/>
</dbReference>
<dbReference type="Pfam" id="PF22700">
    <property type="entry name" value="MVD-like_N"/>
    <property type="match status" value="1"/>
</dbReference>
<evidence type="ECO:0000256" key="4">
    <source>
        <dbReference type="ARBA" id="ARBA00023098"/>
    </source>
</evidence>
<keyword evidence="4" id="KW-0443">Lipid metabolism</keyword>
<dbReference type="PIRSF" id="PIRSF015950">
    <property type="entry name" value="Mev_P_decrbx"/>
    <property type="match status" value="1"/>
</dbReference>
<feature type="domain" description="Mvd1 C-terminal" evidence="6">
    <location>
        <begin position="204"/>
        <end position="312"/>
    </location>
</feature>
<dbReference type="SUPFAM" id="SSF54211">
    <property type="entry name" value="Ribosomal protein S5 domain 2-like"/>
    <property type="match status" value="1"/>
</dbReference>
<proteinExistence type="predicted"/>